<evidence type="ECO:0000313" key="1">
    <source>
        <dbReference type="EMBL" id="RTE54385.1"/>
    </source>
</evidence>
<protein>
    <submittedName>
        <fullName evidence="1">Peptide methionine sulfoxide reductase</fullName>
    </submittedName>
</protein>
<proteinExistence type="predicted"/>
<gene>
    <name evidence="1" type="ORF">EHW67_04255</name>
</gene>
<comment type="caution">
    <text evidence="1">The sequence shown here is derived from an EMBL/GenBank/DDBJ whole genome shotgun (WGS) entry which is preliminary data.</text>
</comment>
<evidence type="ECO:0000313" key="2">
    <source>
        <dbReference type="Proteomes" id="UP000267585"/>
    </source>
</evidence>
<sequence>MEAFLKKLQLLPVGYTRVIFNHKVYGLTRSNFNKGKSFKVYAQELGGNNFISFNYYTIHGKGALKPCEMPLQKVTYFIENIIIQGTVL</sequence>
<dbReference type="EMBL" id="RQPJ01000002">
    <property type="protein sequence ID" value="RTE54385.1"/>
    <property type="molecule type" value="Genomic_DNA"/>
</dbReference>
<name>A0A3S0C8D7_9FLAO</name>
<keyword evidence="2" id="KW-1185">Reference proteome</keyword>
<accession>A0A3S0C8D7</accession>
<reference evidence="1 2" key="1">
    <citation type="submission" date="2018-11" db="EMBL/GenBank/DDBJ databases">
        <title>Arenibacter aquaticus sp.nov., a marine bacterium isolated from surface seawater in the South China Sea.</title>
        <authorList>
            <person name="Guo J."/>
            <person name="Sun J."/>
        </authorList>
    </citation>
    <scope>NUCLEOTIDE SEQUENCE [LARGE SCALE GENOMIC DNA]</scope>
    <source>
        <strain evidence="1 2">GUO666</strain>
    </source>
</reference>
<dbReference type="RefSeq" id="WP_126161118.1">
    <property type="nucleotide sequence ID" value="NZ_RQPJ01000002.1"/>
</dbReference>
<dbReference type="Proteomes" id="UP000267585">
    <property type="component" value="Unassembled WGS sequence"/>
</dbReference>
<dbReference type="OrthoDB" id="1189996at2"/>
<organism evidence="1 2">
    <name type="scientific">Arenibacter aquaticus</name>
    <dbReference type="NCBI Taxonomy" id="2489054"/>
    <lineage>
        <taxon>Bacteria</taxon>
        <taxon>Pseudomonadati</taxon>
        <taxon>Bacteroidota</taxon>
        <taxon>Flavobacteriia</taxon>
        <taxon>Flavobacteriales</taxon>
        <taxon>Flavobacteriaceae</taxon>
        <taxon>Arenibacter</taxon>
    </lineage>
</organism>
<dbReference type="AlphaFoldDB" id="A0A3S0C8D7"/>